<evidence type="ECO:0000313" key="4">
    <source>
        <dbReference type="Proteomes" id="UP001209878"/>
    </source>
</evidence>
<dbReference type="Pfam" id="PF24748">
    <property type="entry name" value="Galaxin_repeat"/>
    <property type="match status" value="1"/>
</dbReference>
<feature type="domain" description="BPTI/Kunitz inhibitor" evidence="2">
    <location>
        <begin position="12"/>
        <end position="69"/>
    </location>
</feature>
<protein>
    <recommendedName>
        <fullName evidence="2">BPTI/Kunitz inhibitor domain-containing protein</fullName>
    </recommendedName>
</protein>
<dbReference type="AlphaFoldDB" id="A0AAD9UEM4"/>
<dbReference type="InterPro" id="IPR036880">
    <property type="entry name" value="Kunitz_BPTI_sf"/>
</dbReference>
<dbReference type="SMART" id="SM00131">
    <property type="entry name" value="KU"/>
    <property type="match status" value="1"/>
</dbReference>
<dbReference type="Proteomes" id="UP001209878">
    <property type="component" value="Unassembled WGS sequence"/>
</dbReference>
<sequence>MRGEERRSERRCEERRDDVSRGESIRRCAGFSLRWFFNTKTGRCERFLYGGCAGNANNFKTKEECHKTCWCPPMCYCYCQFGFQHDEFGCTLCREFSVRRDNVCSKESRLQKKTLSTRDTVLPDPNCCNGQPYDHVKQICCQRRLYKREDDVDCCMVDSIYRVNKPYNVVKEICCQGVVQSRPCNAKCCDKKAYNSLTEVCCDGVLQERPPHPKCCGKKAYDSRKFVCCGGRVQQRPDNAFG</sequence>
<dbReference type="Gene3D" id="4.10.410.10">
    <property type="entry name" value="Pancreatic trypsin inhibitor Kunitz domain"/>
    <property type="match status" value="1"/>
</dbReference>
<comment type="caution">
    <text evidence="3">The sequence shown here is derived from an EMBL/GenBank/DDBJ whole genome shotgun (WGS) entry which is preliminary data.</text>
</comment>
<keyword evidence="1" id="KW-1015">Disulfide bond</keyword>
<reference evidence="3" key="1">
    <citation type="journal article" date="2023" name="Mol. Biol. Evol.">
        <title>Third-Generation Sequencing Reveals the Adaptive Role of the Epigenome in Three Deep-Sea Polychaetes.</title>
        <authorList>
            <person name="Perez M."/>
            <person name="Aroh O."/>
            <person name="Sun Y."/>
            <person name="Lan Y."/>
            <person name="Juniper S.K."/>
            <person name="Young C.R."/>
            <person name="Angers B."/>
            <person name="Qian P.Y."/>
        </authorList>
    </citation>
    <scope>NUCLEOTIDE SEQUENCE</scope>
    <source>
        <strain evidence="3">R07B-5</strain>
    </source>
</reference>
<accession>A0AAD9UEM4</accession>
<evidence type="ECO:0000259" key="2">
    <source>
        <dbReference type="PROSITE" id="PS50279"/>
    </source>
</evidence>
<dbReference type="PROSITE" id="PS50279">
    <property type="entry name" value="BPTI_KUNITZ_2"/>
    <property type="match status" value="1"/>
</dbReference>
<dbReference type="PROSITE" id="PS00280">
    <property type="entry name" value="BPTI_KUNITZ_1"/>
    <property type="match status" value="1"/>
</dbReference>
<dbReference type="PANTHER" id="PTHR46751">
    <property type="entry name" value="EPPIN"/>
    <property type="match status" value="1"/>
</dbReference>
<dbReference type="PANTHER" id="PTHR46751:SF1">
    <property type="entry name" value="WAP FOUR-DISULFIDE CORE DOMAIN PROTEIN 6A"/>
    <property type="match status" value="1"/>
</dbReference>
<gene>
    <name evidence="3" type="ORF">NP493_198g00036</name>
</gene>
<proteinExistence type="predicted"/>
<dbReference type="SUPFAM" id="SSF57362">
    <property type="entry name" value="BPTI-like"/>
    <property type="match status" value="1"/>
</dbReference>
<keyword evidence="4" id="KW-1185">Reference proteome</keyword>
<dbReference type="InterPro" id="IPR056601">
    <property type="entry name" value="Galaxin_dom"/>
</dbReference>
<evidence type="ECO:0000256" key="1">
    <source>
        <dbReference type="ARBA" id="ARBA00023157"/>
    </source>
</evidence>
<dbReference type="PRINTS" id="PR00759">
    <property type="entry name" value="BASICPTASE"/>
</dbReference>
<dbReference type="EMBL" id="JAODUO010000198">
    <property type="protein sequence ID" value="KAK2186485.1"/>
    <property type="molecule type" value="Genomic_DNA"/>
</dbReference>
<name>A0AAD9UEM4_RIDPI</name>
<dbReference type="Pfam" id="PF00014">
    <property type="entry name" value="Kunitz_BPTI"/>
    <property type="match status" value="1"/>
</dbReference>
<dbReference type="InterPro" id="IPR051388">
    <property type="entry name" value="Serpin_venom_toxin"/>
</dbReference>
<dbReference type="InterPro" id="IPR002223">
    <property type="entry name" value="Kunitz_BPTI"/>
</dbReference>
<dbReference type="GO" id="GO:0004867">
    <property type="term" value="F:serine-type endopeptidase inhibitor activity"/>
    <property type="evidence" value="ECO:0007669"/>
    <property type="project" value="InterPro"/>
</dbReference>
<evidence type="ECO:0000313" key="3">
    <source>
        <dbReference type="EMBL" id="KAK2186485.1"/>
    </source>
</evidence>
<dbReference type="InterPro" id="IPR020901">
    <property type="entry name" value="Prtase_inh_Kunz-CS"/>
</dbReference>
<organism evidence="3 4">
    <name type="scientific">Ridgeia piscesae</name>
    <name type="common">Tubeworm</name>
    <dbReference type="NCBI Taxonomy" id="27915"/>
    <lineage>
        <taxon>Eukaryota</taxon>
        <taxon>Metazoa</taxon>
        <taxon>Spiralia</taxon>
        <taxon>Lophotrochozoa</taxon>
        <taxon>Annelida</taxon>
        <taxon>Polychaeta</taxon>
        <taxon>Sedentaria</taxon>
        <taxon>Canalipalpata</taxon>
        <taxon>Sabellida</taxon>
        <taxon>Siboglinidae</taxon>
        <taxon>Ridgeia</taxon>
    </lineage>
</organism>